<keyword evidence="7" id="KW-0443">Lipid metabolism</keyword>
<feature type="transmembrane region" description="Helical" evidence="12">
    <location>
        <begin position="202"/>
        <end position="220"/>
    </location>
</feature>
<evidence type="ECO:0000256" key="5">
    <source>
        <dbReference type="ARBA" id="ARBA00022692"/>
    </source>
</evidence>
<evidence type="ECO:0000256" key="2">
    <source>
        <dbReference type="ARBA" id="ARBA00010441"/>
    </source>
</evidence>
<feature type="transmembrane region" description="Helical" evidence="12">
    <location>
        <begin position="143"/>
        <end position="161"/>
    </location>
</feature>
<dbReference type="InterPro" id="IPR012616">
    <property type="entry name" value="CDP-OH_P_trans_C"/>
</dbReference>
<dbReference type="RefSeq" id="WP_381422138.1">
    <property type="nucleotide sequence ID" value="NZ_JBHSDH010000013.1"/>
</dbReference>
<reference evidence="15" key="1">
    <citation type="journal article" date="2019" name="Int. J. Syst. Evol. Microbiol.">
        <title>The Global Catalogue of Microorganisms (GCM) 10K type strain sequencing project: providing services to taxonomists for standard genome sequencing and annotation.</title>
        <authorList>
            <consortium name="The Broad Institute Genomics Platform"/>
            <consortium name="The Broad Institute Genome Sequencing Center for Infectious Disease"/>
            <person name="Wu L."/>
            <person name="Ma J."/>
        </authorList>
    </citation>
    <scope>NUCLEOTIDE SEQUENCE [LARGE SCALE GENOMIC DNA]</scope>
    <source>
        <strain evidence="15">CECT 8531</strain>
    </source>
</reference>
<evidence type="ECO:0000256" key="8">
    <source>
        <dbReference type="ARBA" id="ARBA00023136"/>
    </source>
</evidence>
<keyword evidence="4 11" id="KW-0808">Transferase</keyword>
<evidence type="ECO:0000256" key="9">
    <source>
        <dbReference type="ARBA" id="ARBA00023209"/>
    </source>
</evidence>
<keyword evidence="8 12" id="KW-0472">Membrane</keyword>
<keyword evidence="15" id="KW-1185">Reference proteome</keyword>
<evidence type="ECO:0000313" key="14">
    <source>
        <dbReference type="EMBL" id="MFC4291896.1"/>
    </source>
</evidence>
<dbReference type="PANTHER" id="PTHR14269">
    <property type="entry name" value="CDP-DIACYLGLYCEROL--GLYCEROL-3-PHOSPHATE 3-PHOSPHATIDYLTRANSFERASE-RELATED"/>
    <property type="match status" value="1"/>
</dbReference>
<dbReference type="PROSITE" id="PS00379">
    <property type="entry name" value="CDP_ALCOHOL_P_TRANSF"/>
    <property type="match status" value="1"/>
</dbReference>
<dbReference type="EMBL" id="JBHSDH010000013">
    <property type="protein sequence ID" value="MFC4291896.1"/>
    <property type="molecule type" value="Genomic_DNA"/>
</dbReference>
<keyword evidence="3" id="KW-0444">Lipid biosynthesis</keyword>
<evidence type="ECO:0000256" key="4">
    <source>
        <dbReference type="ARBA" id="ARBA00022679"/>
    </source>
</evidence>
<feature type="transmembrane region" description="Helical" evidence="12">
    <location>
        <begin position="226"/>
        <end position="245"/>
    </location>
</feature>
<feature type="transmembrane region" description="Helical" evidence="12">
    <location>
        <begin position="173"/>
        <end position="195"/>
    </location>
</feature>
<evidence type="ECO:0000256" key="7">
    <source>
        <dbReference type="ARBA" id="ARBA00023098"/>
    </source>
</evidence>
<evidence type="ECO:0000256" key="1">
    <source>
        <dbReference type="ARBA" id="ARBA00004141"/>
    </source>
</evidence>
<feature type="domain" description="CDP-alcohol phosphatidyltransferase C-terminal" evidence="13">
    <location>
        <begin position="203"/>
        <end position="238"/>
    </location>
</feature>
<evidence type="ECO:0000256" key="10">
    <source>
        <dbReference type="ARBA" id="ARBA00023264"/>
    </source>
</evidence>
<organism evidence="14 15">
    <name type="scientific">Sphingorhabdus arenilitoris</name>
    <dbReference type="NCBI Taxonomy" id="1490041"/>
    <lineage>
        <taxon>Bacteria</taxon>
        <taxon>Pseudomonadati</taxon>
        <taxon>Pseudomonadota</taxon>
        <taxon>Alphaproteobacteria</taxon>
        <taxon>Sphingomonadales</taxon>
        <taxon>Sphingomonadaceae</taxon>
        <taxon>Sphingorhabdus</taxon>
    </lineage>
</organism>
<accession>A0ABV8RHX6</accession>
<evidence type="ECO:0000256" key="11">
    <source>
        <dbReference type="RuleBase" id="RU003750"/>
    </source>
</evidence>
<comment type="caution">
    <text evidence="14">The sequence shown here is derived from an EMBL/GenBank/DDBJ whole genome shotgun (WGS) entry which is preliminary data.</text>
</comment>
<keyword evidence="9" id="KW-0594">Phospholipid biosynthesis</keyword>
<dbReference type="Proteomes" id="UP001595887">
    <property type="component" value="Unassembled WGS sequence"/>
</dbReference>
<dbReference type="Pfam" id="PF08009">
    <property type="entry name" value="CDP-OH_P_tran_2"/>
    <property type="match status" value="1"/>
</dbReference>
<feature type="transmembrane region" description="Helical" evidence="12">
    <location>
        <begin position="80"/>
        <end position="99"/>
    </location>
</feature>
<dbReference type="Gene3D" id="1.20.120.1760">
    <property type="match status" value="1"/>
</dbReference>
<sequence>MSEKPPSAALQGLSLRALAPNMVTAMALCAGLSGFWFASQERWPAALAAIAVAAVLDGLDGRIARMVNGQSRFGAELDSLSDVISFGVTPALVAFMWTLQDMPRFGWTIALFFVLCQALRLARFNARIDTEDQPHKSAGFNTGVPAPAGAGMALLPLLIWVETGADIARDHWIVGPWMLFVALMMVSNVATYSWTSIRLRRAYRFPALAIAGLYFALLIAEPWIGLILFISCYSLTIPFSMISYARVKKRRKAATSQSA</sequence>
<evidence type="ECO:0000256" key="6">
    <source>
        <dbReference type="ARBA" id="ARBA00022989"/>
    </source>
</evidence>
<proteinExistence type="inferred from homology"/>
<evidence type="ECO:0000256" key="12">
    <source>
        <dbReference type="SAM" id="Phobius"/>
    </source>
</evidence>
<dbReference type="InterPro" id="IPR043130">
    <property type="entry name" value="CDP-OH_PTrfase_TM_dom"/>
</dbReference>
<feature type="transmembrane region" description="Helical" evidence="12">
    <location>
        <begin position="105"/>
        <end position="122"/>
    </location>
</feature>
<dbReference type="InterPro" id="IPR048254">
    <property type="entry name" value="CDP_ALCOHOL_P_TRANSF_CS"/>
</dbReference>
<comment type="subcellular location">
    <subcellularLocation>
        <location evidence="1">Membrane</location>
        <topology evidence="1">Multi-pass membrane protein</topology>
    </subcellularLocation>
</comment>
<dbReference type="PANTHER" id="PTHR14269:SF61">
    <property type="entry name" value="CDP-DIACYLGLYCEROL--SERINE O-PHOSPHATIDYLTRANSFERASE"/>
    <property type="match status" value="1"/>
</dbReference>
<keyword evidence="10" id="KW-1208">Phospholipid metabolism</keyword>
<evidence type="ECO:0000256" key="3">
    <source>
        <dbReference type="ARBA" id="ARBA00022516"/>
    </source>
</evidence>
<comment type="similarity">
    <text evidence="2 11">Belongs to the CDP-alcohol phosphatidyltransferase class-I family.</text>
</comment>
<gene>
    <name evidence="14" type="ORF">ACFOWX_05650</name>
</gene>
<protein>
    <submittedName>
        <fullName evidence="14">CDP-alcohol phosphatidyltransferase family protein</fullName>
    </submittedName>
</protein>
<keyword evidence="6 12" id="KW-1133">Transmembrane helix</keyword>
<evidence type="ECO:0000313" key="15">
    <source>
        <dbReference type="Proteomes" id="UP001595887"/>
    </source>
</evidence>
<keyword evidence="5 12" id="KW-0812">Transmembrane</keyword>
<evidence type="ECO:0000259" key="13">
    <source>
        <dbReference type="Pfam" id="PF08009"/>
    </source>
</evidence>
<dbReference type="InterPro" id="IPR050324">
    <property type="entry name" value="CDP-alcohol_PTase-I"/>
</dbReference>
<dbReference type="Pfam" id="PF01066">
    <property type="entry name" value="CDP-OH_P_transf"/>
    <property type="match status" value="1"/>
</dbReference>
<name>A0ABV8RHX6_9SPHN</name>
<dbReference type="InterPro" id="IPR000462">
    <property type="entry name" value="CDP-OH_P_trans"/>
</dbReference>